<evidence type="ECO:0000256" key="8">
    <source>
        <dbReference type="SAM" id="Phobius"/>
    </source>
</evidence>
<dbReference type="Pfam" id="PF14748">
    <property type="entry name" value="P5CR_dimer"/>
    <property type="match status" value="1"/>
</dbReference>
<evidence type="ECO:0000259" key="9">
    <source>
        <dbReference type="Pfam" id="PF03807"/>
    </source>
</evidence>
<dbReference type="InterPro" id="IPR029036">
    <property type="entry name" value="P5CR_dimer"/>
</dbReference>
<dbReference type="NCBIfam" id="TIGR00112">
    <property type="entry name" value="proC"/>
    <property type="match status" value="1"/>
</dbReference>
<comment type="pathway">
    <text evidence="1 7">Amino-acid biosynthesis; L-proline biosynthesis; L-proline from L-glutamate 5-semialdehyde: step 1/1.</text>
</comment>
<dbReference type="Pfam" id="PF03807">
    <property type="entry name" value="F420_oxidored"/>
    <property type="match status" value="1"/>
</dbReference>
<comment type="similarity">
    <text evidence="2 7">Belongs to the pyrroline-5-carboxylate reductase family.</text>
</comment>
<dbReference type="eggNOG" id="KOG3124">
    <property type="taxonomic scope" value="Eukaryota"/>
</dbReference>
<dbReference type="InterPro" id="IPR053790">
    <property type="entry name" value="P5CR-like_CS"/>
</dbReference>
<dbReference type="HAMAP" id="MF_01925">
    <property type="entry name" value="P5C_reductase"/>
    <property type="match status" value="1"/>
</dbReference>
<keyword evidence="4 7" id="KW-0641">Proline biosynthesis</keyword>
<dbReference type="WBParaSite" id="Csp11.Scaffold630.g21163.t1">
    <property type="protein sequence ID" value="Csp11.Scaffold630.g21163.t1"/>
    <property type="gene ID" value="Csp11.Scaffold630.g21163"/>
</dbReference>
<evidence type="ECO:0000313" key="12">
    <source>
        <dbReference type="WBParaSite" id="Csp11.Scaffold630.g21163.t1"/>
    </source>
</evidence>
<evidence type="ECO:0000256" key="1">
    <source>
        <dbReference type="ARBA" id="ARBA00005205"/>
    </source>
</evidence>
<dbReference type="SUPFAM" id="SSF51735">
    <property type="entry name" value="NAD(P)-binding Rossmann-fold domains"/>
    <property type="match status" value="1"/>
</dbReference>
<dbReference type="FunFam" id="1.10.3730.10:FF:000001">
    <property type="entry name" value="Pyrroline-5-carboxylate reductase"/>
    <property type="match status" value="1"/>
</dbReference>
<keyword evidence="8" id="KW-1133">Transmembrane helix</keyword>
<dbReference type="STRING" id="1561998.A0A1I7V0G1"/>
<keyword evidence="5 7" id="KW-0521">NADP</keyword>
<evidence type="ECO:0000256" key="4">
    <source>
        <dbReference type="ARBA" id="ARBA00022650"/>
    </source>
</evidence>
<organism evidence="11 12">
    <name type="scientific">Caenorhabditis tropicalis</name>
    <dbReference type="NCBI Taxonomy" id="1561998"/>
    <lineage>
        <taxon>Eukaryota</taxon>
        <taxon>Metazoa</taxon>
        <taxon>Ecdysozoa</taxon>
        <taxon>Nematoda</taxon>
        <taxon>Chromadorea</taxon>
        <taxon>Rhabditida</taxon>
        <taxon>Rhabditina</taxon>
        <taxon>Rhabditomorpha</taxon>
        <taxon>Rhabditoidea</taxon>
        <taxon>Rhabditidae</taxon>
        <taxon>Peloderinae</taxon>
        <taxon>Caenorhabditis</taxon>
    </lineage>
</organism>
<evidence type="ECO:0000256" key="6">
    <source>
        <dbReference type="ARBA" id="ARBA00023002"/>
    </source>
</evidence>
<dbReference type="Gene3D" id="1.10.3730.10">
    <property type="entry name" value="ProC C-terminal domain-like"/>
    <property type="match status" value="1"/>
</dbReference>
<dbReference type="InterPro" id="IPR028939">
    <property type="entry name" value="P5C_Rdtase_cat_N"/>
</dbReference>
<dbReference type="SUPFAM" id="SSF48179">
    <property type="entry name" value="6-phosphogluconate dehydrogenase C-terminal domain-like"/>
    <property type="match status" value="1"/>
</dbReference>
<keyword evidence="11" id="KW-1185">Reference proteome</keyword>
<accession>A0A1I7V0G1</accession>
<dbReference type="GO" id="GO:0055129">
    <property type="term" value="P:L-proline biosynthetic process"/>
    <property type="evidence" value="ECO:0007669"/>
    <property type="project" value="UniProtKB-UniPathway"/>
</dbReference>
<dbReference type="GO" id="GO:0004735">
    <property type="term" value="F:pyrroline-5-carboxylate reductase activity"/>
    <property type="evidence" value="ECO:0007669"/>
    <property type="project" value="UniProtKB-EC"/>
</dbReference>
<feature type="domain" description="Pyrroline-5-carboxylate reductase dimerisation" evidence="10">
    <location>
        <begin position="220"/>
        <end position="330"/>
    </location>
</feature>
<dbReference type="UniPathway" id="UPA00098">
    <property type="reaction ID" value="UER00361"/>
</dbReference>
<evidence type="ECO:0000256" key="5">
    <source>
        <dbReference type="ARBA" id="ARBA00022857"/>
    </source>
</evidence>
<keyword evidence="7" id="KW-0028">Amino-acid biosynthesis</keyword>
<sequence>MTRRYWETQTNIVVPWHSPLFSSSISSLSFLLFHRYSSEIIMTVNIGSESGSTNWVFIGGGNMAAALIKGCEKKNFVEKHNIAVSVQTGKSAEKWRKQGYDNVFTNTLEMLETYPTAIYIICVKPQVFDEVVSSWPVNSRPKFIISVMAGVPLKTLSEKLPFVSGNTTIVRLMPNVASSIGFSASTMCYEKNDKIENQEVFVECARKFAECVGTVELIPERCFNPAMAIGGSSPAWTFMYIESLADGAVAQGLGRAEAKRLAAQAVVGAAQMLLDSESGFNIESQHFGLLKDKVCSPGGTTIEGVRTLEKNGFRSAVLEAVVATSKKADDMAKSLSK</sequence>
<reference evidence="12" key="1">
    <citation type="submission" date="2016-11" db="UniProtKB">
        <authorList>
            <consortium name="WormBaseParasite"/>
        </authorList>
    </citation>
    <scope>IDENTIFICATION</scope>
</reference>
<dbReference type="PANTHER" id="PTHR11645">
    <property type="entry name" value="PYRROLINE-5-CARBOXYLATE REDUCTASE"/>
    <property type="match status" value="1"/>
</dbReference>
<feature type="domain" description="Pyrroline-5-carboxylate reductase catalytic N-terminal" evidence="9">
    <location>
        <begin position="56"/>
        <end position="150"/>
    </location>
</feature>
<evidence type="ECO:0000256" key="7">
    <source>
        <dbReference type="RuleBase" id="RU003903"/>
    </source>
</evidence>
<evidence type="ECO:0000313" key="11">
    <source>
        <dbReference type="Proteomes" id="UP000095282"/>
    </source>
</evidence>
<proteinExistence type="inferred from homology"/>
<dbReference type="PANTHER" id="PTHR11645:SF64">
    <property type="entry name" value="PYRROLINE-5-CARBOXYLATE REDUCTASE-RELATED"/>
    <property type="match status" value="1"/>
</dbReference>
<name>A0A1I7V0G1_9PELO</name>
<dbReference type="PROSITE" id="PS00521">
    <property type="entry name" value="P5CR"/>
    <property type="match status" value="1"/>
</dbReference>
<feature type="transmembrane region" description="Helical" evidence="8">
    <location>
        <begin position="12"/>
        <end position="33"/>
    </location>
</feature>
<keyword evidence="8" id="KW-0812">Transmembrane</keyword>
<protein>
    <recommendedName>
        <fullName evidence="3 7">Pyrroline-5-carboxylate reductase</fullName>
        <ecNumber evidence="3 7">1.5.1.2</ecNumber>
    </recommendedName>
</protein>
<dbReference type="Proteomes" id="UP000095282">
    <property type="component" value="Unplaced"/>
</dbReference>
<evidence type="ECO:0000256" key="2">
    <source>
        <dbReference type="ARBA" id="ARBA00005525"/>
    </source>
</evidence>
<comment type="catalytic activity">
    <reaction evidence="7">
        <text>L-proline + NADP(+) = (S)-1-pyrroline-5-carboxylate + NADPH + 2 H(+)</text>
        <dbReference type="Rhea" id="RHEA:14109"/>
        <dbReference type="ChEBI" id="CHEBI:15378"/>
        <dbReference type="ChEBI" id="CHEBI:17388"/>
        <dbReference type="ChEBI" id="CHEBI:57783"/>
        <dbReference type="ChEBI" id="CHEBI:58349"/>
        <dbReference type="ChEBI" id="CHEBI:60039"/>
        <dbReference type="EC" id="1.5.1.2"/>
    </reaction>
</comment>
<dbReference type="InterPro" id="IPR036291">
    <property type="entry name" value="NAD(P)-bd_dom_sf"/>
</dbReference>
<evidence type="ECO:0000259" key="10">
    <source>
        <dbReference type="Pfam" id="PF14748"/>
    </source>
</evidence>
<evidence type="ECO:0000256" key="3">
    <source>
        <dbReference type="ARBA" id="ARBA00012855"/>
    </source>
</evidence>
<keyword evidence="6 7" id="KW-0560">Oxidoreductase</keyword>
<dbReference type="Gene3D" id="3.40.50.720">
    <property type="entry name" value="NAD(P)-binding Rossmann-like Domain"/>
    <property type="match status" value="1"/>
</dbReference>
<dbReference type="InterPro" id="IPR008927">
    <property type="entry name" value="6-PGluconate_DH-like_C_sf"/>
</dbReference>
<dbReference type="EC" id="1.5.1.2" evidence="3 7"/>
<dbReference type="InterPro" id="IPR000304">
    <property type="entry name" value="Pyrroline-COOH_reductase"/>
</dbReference>
<dbReference type="AlphaFoldDB" id="A0A1I7V0G1"/>
<keyword evidence="8" id="KW-0472">Membrane</keyword>